<dbReference type="InterPro" id="IPR036010">
    <property type="entry name" value="2Fe-2S_ferredoxin-like_sf"/>
</dbReference>
<keyword evidence="3" id="KW-0560">Oxidoreductase</keyword>
<keyword evidence="1" id="KW-0001">2Fe-2S</keyword>
<evidence type="ECO:0000256" key="3">
    <source>
        <dbReference type="ARBA" id="ARBA00023002"/>
    </source>
</evidence>
<dbReference type="Pfam" id="PF01799">
    <property type="entry name" value="Fer2_2"/>
    <property type="match status" value="1"/>
</dbReference>
<dbReference type="Proteomes" id="UP000831787">
    <property type="component" value="Chromosome"/>
</dbReference>
<evidence type="ECO:0000256" key="5">
    <source>
        <dbReference type="ARBA" id="ARBA00023014"/>
    </source>
</evidence>
<dbReference type="InterPro" id="IPR051452">
    <property type="entry name" value="Diverse_Oxidoreductases"/>
</dbReference>
<organism evidence="7 8">
    <name type="scientific">Halobacillus salinarum</name>
    <dbReference type="NCBI Taxonomy" id="2932257"/>
    <lineage>
        <taxon>Bacteria</taxon>
        <taxon>Bacillati</taxon>
        <taxon>Bacillota</taxon>
        <taxon>Bacilli</taxon>
        <taxon>Bacillales</taxon>
        <taxon>Bacillaceae</taxon>
        <taxon>Halobacillus</taxon>
    </lineage>
</organism>
<evidence type="ECO:0000313" key="7">
    <source>
        <dbReference type="EMBL" id="UOQ43700.1"/>
    </source>
</evidence>
<gene>
    <name evidence="7" type="ORF">MUN89_17705</name>
</gene>
<keyword evidence="2" id="KW-0479">Metal-binding</keyword>
<name>A0ABY4EI79_9BACI</name>
<dbReference type="PROSITE" id="PS51085">
    <property type="entry name" value="2FE2S_FER_2"/>
    <property type="match status" value="1"/>
</dbReference>
<dbReference type="Gene3D" id="3.10.20.30">
    <property type="match status" value="1"/>
</dbReference>
<dbReference type="InterPro" id="IPR006058">
    <property type="entry name" value="2Fe2S_fd_BS"/>
</dbReference>
<accession>A0ABY4EI79</accession>
<dbReference type="InterPro" id="IPR001041">
    <property type="entry name" value="2Fe-2S_ferredoxin-type"/>
</dbReference>
<proteinExistence type="predicted"/>
<evidence type="ECO:0000313" key="8">
    <source>
        <dbReference type="Proteomes" id="UP000831787"/>
    </source>
</evidence>
<dbReference type="InterPro" id="IPR002888">
    <property type="entry name" value="2Fe-2S-bd"/>
</dbReference>
<dbReference type="SUPFAM" id="SSF47741">
    <property type="entry name" value="CO dehydrogenase ISP C-domain like"/>
    <property type="match status" value="1"/>
</dbReference>
<dbReference type="Gene3D" id="1.10.150.120">
    <property type="entry name" value="[2Fe-2S]-binding domain"/>
    <property type="match status" value="1"/>
</dbReference>
<dbReference type="InterPro" id="IPR036884">
    <property type="entry name" value="2Fe-2S-bd_dom_sf"/>
</dbReference>
<dbReference type="PANTHER" id="PTHR44379:SF7">
    <property type="entry name" value="XANTHINE DEHYDROGENASE SUBUNIT E-RELATED"/>
    <property type="match status" value="1"/>
</dbReference>
<feature type="domain" description="2Fe-2S ferredoxin-type" evidence="6">
    <location>
        <begin position="16"/>
        <end position="92"/>
    </location>
</feature>
<keyword evidence="8" id="KW-1185">Reference proteome</keyword>
<evidence type="ECO:0000256" key="2">
    <source>
        <dbReference type="ARBA" id="ARBA00022723"/>
    </source>
</evidence>
<keyword evidence="4" id="KW-0408">Iron</keyword>
<evidence type="ECO:0000256" key="1">
    <source>
        <dbReference type="ARBA" id="ARBA00022714"/>
    </source>
</evidence>
<dbReference type="RefSeq" id="WP_244709074.1">
    <property type="nucleotide sequence ID" value="NZ_CP095073.1"/>
</dbReference>
<dbReference type="Pfam" id="PF00111">
    <property type="entry name" value="Fer2"/>
    <property type="match status" value="1"/>
</dbReference>
<evidence type="ECO:0000256" key="4">
    <source>
        <dbReference type="ARBA" id="ARBA00023004"/>
    </source>
</evidence>
<evidence type="ECO:0000259" key="6">
    <source>
        <dbReference type="PROSITE" id="PS51085"/>
    </source>
</evidence>
<dbReference type="InterPro" id="IPR012675">
    <property type="entry name" value="Beta-grasp_dom_sf"/>
</dbReference>
<dbReference type="PROSITE" id="PS00197">
    <property type="entry name" value="2FE2S_FER_1"/>
    <property type="match status" value="1"/>
</dbReference>
<dbReference type="PANTHER" id="PTHR44379">
    <property type="entry name" value="OXIDOREDUCTASE WITH IRON-SULFUR SUBUNIT"/>
    <property type="match status" value="1"/>
</dbReference>
<protein>
    <submittedName>
        <fullName evidence="7">(2Fe-2S)-binding protein</fullName>
    </submittedName>
</protein>
<dbReference type="EMBL" id="CP095073">
    <property type="protein sequence ID" value="UOQ43700.1"/>
    <property type="molecule type" value="Genomic_DNA"/>
</dbReference>
<sequence length="171" mass="18524">MEDYEVVNPKEDITAPAIQVTINEVSIELHVSPTERVVDILRNKLGLTGTKISCGIGRCGACSILVDGKLMNSCLLLAYQVHQSTIKTIEGMKVEEQLHPIQQAFLTEGGFQCGYCTPGMIMAVDSLLNETTSPSETEIREALSGNLCRCTGYGGIIRAVQSLAEMKTDKS</sequence>
<keyword evidence="5" id="KW-0411">Iron-sulfur</keyword>
<reference evidence="7 8" key="1">
    <citation type="submission" date="2022-04" db="EMBL/GenBank/DDBJ databases">
        <title>Halobacillus sp. isolated from saltern.</title>
        <authorList>
            <person name="Won M."/>
            <person name="Lee C.-M."/>
            <person name="Woen H.-Y."/>
            <person name="Kwon S.-W."/>
        </authorList>
    </citation>
    <scope>NUCLEOTIDE SEQUENCE [LARGE SCALE GENOMIC DNA]</scope>
    <source>
        <strain evidence="7 8">SSBR10-3</strain>
    </source>
</reference>
<dbReference type="SUPFAM" id="SSF54292">
    <property type="entry name" value="2Fe-2S ferredoxin-like"/>
    <property type="match status" value="1"/>
</dbReference>